<dbReference type="SUPFAM" id="SSF49879">
    <property type="entry name" value="SMAD/FHA domain"/>
    <property type="match status" value="1"/>
</dbReference>
<comment type="subcellular location">
    <subcellularLocation>
        <location evidence="2">Chromosome</location>
    </subcellularLocation>
    <subcellularLocation>
        <location evidence="1">Nucleus</location>
    </subcellularLocation>
</comment>
<protein>
    <recommendedName>
        <fullName evidence="13">Nijmegen breakage syndrome 1 protein</fullName>
    </recommendedName>
</protein>
<dbReference type="SUPFAM" id="SSF52113">
    <property type="entry name" value="BRCT domain"/>
    <property type="match status" value="1"/>
</dbReference>
<keyword evidence="4" id="KW-0227">DNA damage</keyword>
<dbReference type="PROSITE" id="PS50172">
    <property type="entry name" value="BRCT"/>
    <property type="match status" value="1"/>
</dbReference>
<dbReference type="CDD" id="cd00027">
    <property type="entry name" value="BRCT"/>
    <property type="match status" value="1"/>
</dbReference>
<dbReference type="GO" id="GO:0000724">
    <property type="term" value="P:double-strand break repair via homologous recombination"/>
    <property type="evidence" value="ECO:0007669"/>
    <property type="project" value="TreeGrafter"/>
</dbReference>
<evidence type="ECO:0000256" key="1">
    <source>
        <dbReference type="ARBA" id="ARBA00004123"/>
    </source>
</evidence>
<evidence type="ECO:0000259" key="9">
    <source>
        <dbReference type="PROSITE" id="PS50006"/>
    </source>
</evidence>
<dbReference type="Proteomes" id="UP001159364">
    <property type="component" value="Linkage Group LG10"/>
</dbReference>
<reference evidence="11 12" key="1">
    <citation type="submission" date="2021-09" db="EMBL/GenBank/DDBJ databases">
        <title>Genomic insights and catalytic innovation underlie evolution of tropane alkaloids biosynthesis.</title>
        <authorList>
            <person name="Wang Y.-J."/>
            <person name="Tian T."/>
            <person name="Huang J.-P."/>
            <person name="Huang S.-X."/>
        </authorList>
    </citation>
    <scope>NUCLEOTIDE SEQUENCE [LARGE SCALE GENOMIC DNA]</scope>
    <source>
        <strain evidence="11">KIB-2018</strain>
        <tissue evidence="11">Leaf</tissue>
    </source>
</reference>
<proteinExistence type="inferred from homology"/>
<evidence type="ECO:0000256" key="7">
    <source>
        <dbReference type="ARBA" id="ARBA00023306"/>
    </source>
</evidence>
<evidence type="ECO:0000256" key="4">
    <source>
        <dbReference type="ARBA" id="ARBA00022763"/>
    </source>
</evidence>
<feature type="domain" description="FHA" evidence="9">
    <location>
        <begin position="25"/>
        <end position="79"/>
    </location>
</feature>
<dbReference type="Gene3D" id="3.40.50.10190">
    <property type="entry name" value="BRCT domain"/>
    <property type="match status" value="1"/>
</dbReference>
<dbReference type="InterPro" id="IPR000253">
    <property type="entry name" value="FHA_dom"/>
</dbReference>
<keyword evidence="12" id="KW-1185">Reference proteome</keyword>
<keyword evidence="6" id="KW-0539">Nucleus</keyword>
<organism evidence="11 12">
    <name type="scientific">Erythroxylum novogranatense</name>
    <dbReference type="NCBI Taxonomy" id="1862640"/>
    <lineage>
        <taxon>Eukaryota</taxon>
        <taxon>Viridiplantae</taxon>
        <taxon>Streptophyta</taxon>
        <taxon>Embryophyta</taxon>
        <taxon>Tracheophyta</taxon>
        <taxon>Spermatophyta</taxon>
        <taxon>Magnoliopsida</taxon>
        <taxon>eudicotyledons</taxon>
        <taxon>Gunneridae</taxon>
        <taxon>Pentapetalae</taxon>
        <taxon>rosids</taxon>
        <taxon>fabids</taxon>
        <taxon>Malpighiales</taxon>
        <taxon>Erythroxylaceae</taxon>
        <taxon>Erythroxylum</taxon>
    </lineage>
</organism>
<evidence type="ECO:0000256" key="6">
    <source>
        <dbReference type="ARBA" id="ARBA00023242"/>
    </source>
</evidence>
<feature type="domain" description="BRCT" evidence="10">
    <location>
        <begin position="136"/>
        <end position="186"/>
    </location>
</feature>
<dbReference type="GO" id="GO:0007095">
    <property type="term" value="P:mitotic G2 DNA damage checkpoint signaling"/>
    <property type="evidence" value="ECO:0007669"/>
    <property type="project" value="InterPro"/>
</dbReference>
<dbReference type="PANTHER" id="PTHR12162">
    <property type="entry name" value="NIBRIN-RELATED"/>
    <property type="match status" value="1"/>
</dbReference>
<dbReference type="InterPro" id="IPR036420">
    <property type="entry name" value="BRCT_dom_sf"/>
</dbReference>
<keyword evidence="7" id="KW-0131">Cell cycle</keyword>
<evidence type="ECO:0000256" key="2">
    <source>
        <dbReference type="ARBA" id="ARBA00004286"/>
    </source>
</evidence>
<dbReference type="GO" id="GO:0030870">
    <property type="term" value="C:Mre11 complex"/>
    <property type="evidence" value="ECO:0007669"/>
    <property type="project" value="InterPro"/>
</dbReference>
<dbReference type="GO" id="GO:0005694">
    <property type="term" value="C:chromosome"/>
    <property type="evidence" value="ECO:0007669"/>
    <property type="project" value="UniProtKB-SubCell"/>
</dbReference>
<dbReference type="Gene3D" id="2.60.200.20">
    <property type="match status" value="1"/>
</dbReference>
<accession>A0AAV8SIY5</accession>
<dbReference type="PANTHER" id="PTHR12162:SF0">
    <property type="entry name" value="NIBRIN"/>
    <property type="match status" value="1"/>
</dbReference>
<dbReference type="InterPro" id="IPR001357">
    <property type="entry name" value="BRCT_dom"/>
</dbReference>
<dbReference type="PROSITE" id="PS50006">
    <property type="entry name" value="FHA_DOMAIN"/>
    <property type="match status" value="1"/>
</dbReference>
<dbReference type="InterPro" id="IPR008984">
    <property type="entry name" value="SMAD_FHA_dom_sf"/>
</dbReference>
<evidence type="ECO:0000256" key="3">
    <source>
        <dbReference type="ARBA" id="ARBA00022454"/>
    </source>
</evidence>
<dbReference type="InterPro" id="IPR040227">
    <property type="entry name" value="Nibrin-rel"/>
</dbReference>
<evidence type="ECO:0000259" key="10">
    <source>
        <dbReference type="PROSITE" id="PS50172"/>
    </source>
</evidence>
<dbReference type="CDD" id="cd22667">
    <property type="entry name" value="FHA_NBN"/>
    <property type="match status" value="1"/>
</dbReference>
<dbReference type="SMART" id="SM00240">
    <property type="entry name" value="FHA"/>
    <property type="match status" value="1"/>
</dbReference>
<dbReference type="AlphaFoldDB" id="A0AAV8SIY5"/>
<comment type="similarity">
    <text evidence="8">Belongs to the Nibrin family.</text>
</comment>
<gene>
    <name evidence="11" type="ORF">K2173_003793</name>
</gene>
<keyword evidence="5" id="KW-0234">DNA repair</keyword>
<dbReference type="EMBL" id="JAIWQS010000010">
    <property type="protein sequence ID" value="KAJ8752185.1"/>
    <property type="molecule type" value="Genomic_DNA"/>
</dbReference>
<evidence type="ECO:0000256" key="5">
    <source>
        <dbReference type="ARBA" id="ARBA00023204"/>
    </source>
</evidence>
<dbReference type="GO" id="GO:0003684">
    <property type="term" value="F:damaged DNA binding"/>
    <property type="evidence" value="ECO:0007669"/>
    <property type="project" value="TreeGrafter"/>
</dbReference>
<sequence>MVWALSPADPLSGEERYYIFTKGSYKVGRKGCDVIINKDKGVSRVHAEILVDEMISSLGSTMSTKARIRDCSKYGTFINRNLGAKDKVHEFPNKEITLKNGDLVSFGAGNATYRFSFVPHLFFLYCAESFQVNDPLQEKISSIGAQITYHFSKDCTHVLVDELMPVKEDLLEAIVAKKPVVLKTWVEFMAGKGIVPEIPNWTSFLPKLTVDGVSVKIVDSGTRADCLKGYTFVLESSKMYKSQNRLQSLLESAGSNIMLIEELCSNSQGLDYGGNGQMVCVIPSGSVNKLNHFSKCSSLARVNEADLLCAVLSGCLDSSILTSPCVAVSSSCSTDETVVADSDAELETATSTPAHADIGINSPRCTNNVGASMDLSVKSEDRCPVRNVVNDGGMRAKLEKNNEPESGNCDVIYSQDLITKDLSLPFPICSTSNIGVMNFKHFRKRNTQSGNSFNNLVPFSKYPYKESDCETDKVLESVKEEKKRKQMEAIAEDLFKNEKARKRGVAGSLRGLLIRG</sequence>
<evidence type="ECO:0000313" key="12">
    <source>
        <dbReference type="Proteomes" id="UP001159364"/>
    </source>
</evidence>
<evidence type="ECO:0000313" key="11">
    <source>
        <dbReference type="EMBL" id="KAJ8752185.1"/>
    </source>
</evidence>
<dbReference type="Pfam" id="PF00498">
    <property type="entry name" value="FHA"/>
    <property type="match status" value="1"/>
</dbReference>
<name>A0AAV8SIY5_9ROSI</name>
<dbReference type="FunFam" id="2.60.200.20:FF:000017">
    <property type="entry name" value="Nibrin"/>
    <property type="match status" value="1"/>
</dbReference>
<evidence type="ECO:0008006" key="13">
    <source>
        <dbReference type="Google" id="ProtNLM"/>
    </source>
</evidence>
<evidence type="ECO:0000256" key="8">
    <source>
        <dbReference type="ARBA" id="ARBA00044757"/>
    </source>
</evidence>
<comment type="caution">
    <text evidence="11">The sequence shown here is derived from an EMBL/GenBank/DDBJ whole genome shotgun (WGS) entry which is preliminary data.</text>
</comment>
<keyword evidence="3" id="KW-0158">Chromosome</keyword>